<gene>
    <name evidence="8" type="ORF">HXK00_08780</name>
</gene>
<dbReference type="GO" id="GO:0051607">
    <property type="term" value="P:defense response to virus"/>
    <property type="evidence" value="ECO:0007669"/>
    <property type="project" value="UniProtKB-KW"/>
</dbReference>
<dbReference type="PANTHER" id="PTHR34353">
    <property type="entry name" value="CRISPR-ASSOCIATED ENDONUCLEASE CAS1 1"/>
    <property type="match status" value="1"/>
</dbReference>
<dbReference type="GO" id="GO:0004519">
    <property type="term" value="F:endonuclease activity"/>
    <property type="evidence" value="ECO:0007669"/>
    <property type="project" value="UniProtKB-KW"/>
</dbReference>
<accession>A0A929MW34</accession>
<name>A0A929MW34_ABIDE</name>
<dbReference type="GO" id="GO:0046872">
    <property type="term" value="F:metal ion binding"/>
    <property type="evidence" value="ECO:0007669"/>
    <property type="project" value="UniProtKB-KW"/>
</dbReference>
<comment type="caution">
    <text evidence="8">The sequence shown here is derived from an EMBL/GenBank/DDBJ whole genome shotgun (WGS) entry which is preliminary data.</text>
</comment>
<keyword evidence="2" id="KW-0479">Metal-binding</keyword>
<sequence length="119" mass="13707">MKELIVNDSLKRLSLDSGNLIVKNQEREIELTIALNQVQRVLLYGSPQVTTQLVKAMAKQGVELFYFDRHGKYLGYLDSLKMENYEKQKEQFTALSQAEFEAAMARKILMAKIKGQEHL</sequence>
<keyword evidence="3 8" id="KW-0255">Endonuclease</keyword>
<keyword evidence="6" id="KW-0051">Antiviral defense</keyword>
<dbReference type="PANTHER" id="PTHR34353:SF2">
    <property type="entry name" value="CRISPR-ASSOCIATED ENDONUCLEASE CAS1 1"/>
    <property type="match status" value="1"/>
</dbReference>
<keyword evidence="4" id="KW-0378">Hydrolase</keyword>
<proteinExistence type="predicted"/>
<feature type="non-terminal residue" evidence="8">
    <location>
        <position position="119"/>
    </location>
</feature>
<evidence type="ECO:0000256" key="7">
    <source>
        <dbReference type="ARBA" id="ARBA00038592"/>
    </source>
</evidence>
<dbReference type="GO" id="GO:0003676">
    <property type="term" value="F:nucleic acid binding"/>
    <property type="evidence" value="ECO:0007669"/>
    <property type="project" value="InterPro"/>
</dbReference>
<dbReference type="EMBL" id="JABZFV010000352">
    <property type="protein sequence ID" value="MBF0935715.1"/>
    <property type="molecule type" value="Genomic_DNA"/>
</dbReference>
<keyword evidence="1" id="KW-0540">Nuclease</keyword>
<dbReference type="GO" id="GO:0016787">
    <property type="term" value="F:hydrolase activity"/>
    <property type="evidence" value="ECO:0007669"/>
    <property type="project" value="UniProtKB-KW"/>
</dbReference>
<dbReference type="InterPro" id="IPR002729">
    <property type="entry name" value="CRISPR-assoc_Cas1"/>
</dbReference>
<dbReference type="GO" id="GO:0043571">
    <property type="term" value="P:maintenance of CRISPR repeat elements"/>
    <property type="evidence" value="ECO:0007669"/>
    <property type="project" value="InterPro"/>
</dbReference>
<evidence type="ECO:0000313" key="9">
    <source>
        <dbReference type="Proteomes" id="UP000757900"/>
    </source>
</evidence>
<evidence type="ECO:0000256" key="6">
    <source>
        <dbReference type="ARBA" id="ARBA00023118"/>
    </source>
</evidence>
<evidence type="ECO:0000256" key="2">
    <source>
        <dbReference type="ARBA" id="ARBA00022723"/>
    </source>
</evidence>
<dbReference type="Proteomes" id="UP000757900">
    <property type="component" value="Unassembled WGS sequence"/>
</dbReference>
<evidence type="ECO:0000256" key="5">
    <source>
        <dbReference type="ARBA" id="ARBA00022842"/>
    </source>
</evidence>
<reference evidence="8" key="1">
    <citation type="submission" date="2020-04" db="EMBL/GenBank/DDBJ databases">
        <title>Deep metagenomics examines the oral microbiome during advanced dental caries in children, revealing novel taxa and co-occurrences with host molecules.</title>
        <authorList>
            <person name="Baker J.L."/>
            <person name="Morton J.T."/>
            <person name="Dinis M."/>
            <person name="Alvarez R."/>
            <person name="Tran N.C."/>
            <person name="Knight R."/>
            <person name="Edlund A."/>
        </authorList>
    </citation>
    <scope>NUCLEOTIDE SEQUENCE</scope>
    <source>
        <strain evidence="8">JCVI_23_bin.16</strain>
    </source>
</reference>
<evidence type="ECO:0000313" key="8">
    <source>
        <dbReference type="EMBL" id="MBF0935715.1"/>
    </source>
</evidence>
<comment type="subunit">
    <text evidence="7">Homodimer, forms a heterotetramer with a Cas2 homodimer.</text>
</comment>
<dbReference type="InterPro" id="IPR050646">
    <property type="entry name" value="Cas1"/>
</dbReference>
<protein>
    <submittedName>
        <fullName evidence="8">CRISPR-associated endonuclease Cas1</fullName>
    </submittedName>
</protein>
<dbReference type="Pfam" id="PF01867">
    <property type="entry name" value="Cas_Cas1"/>
    <property type="match status" value="1"/>
</dbReference>
<evidence type="ECO:0000256" key="4">
    <source>
        <dbReference type="ARBA" id="ARBA00022801"/>
    </source>
</evidence>
<dbReference type="InterPro" id="IPR042211">
    <property type="entry name" value="CRISPR-assoc_Cas1_N"/>
</dbReference>
<organism evidence="8 9">
    <name type="scientific">Abiotrophia defectiva</name>
    <name type="common">Streptococcus defectivus</name>
    <dbReference type="NCBI Taxonomy" id="46125"/>
    <lineage>
        <taxon>Bacteria</taxon>
        <taxon>Bacillati</taxon>
        <taxon>Bacillota</taxon>
        <taxon>Bacilli</taxon>
        <taxon>Lactobacillales</taxon>
        <taxon>Aerococcaceae</taxon>
        <taxon>Abiotrophia</taxon>
    </lineage>
</organism>
<evidence type="ECO:0000256" key="1">
    <source>
        <dbReference type="ARBA" id="ARBA00022722"/>
    </source>
</evidence>
<dbReference type="Gene3D" id="3.100.10.20">
    <property type="entry name" value="CRISPR-associated endonuclease Cas1, N-terminal domain"/>
    <property type="match status" value="1"/>
</dbReference>
<evidence type="ECO:0000256" key="3">
    <source>
        <dbReference type="ARBA" id="ARBA00022759"/>
    </source>
</evidence>
<dbReference type="AlphaFoldDB" id="A0A929MW34"/>
<keyword evidence="5" id="KW-0460">Magnesium</keyword>